<protein>
    <submittedName>
        <fullName evidence="1">Uncharacterized protein</fullName>
    </submittedName>
</protein>
<organism evidence="1 2">
    <name type="scientific">Nocardia terpenica</name>
    <dbReference type="NCBI Taxonomy" id="455432"/>
    <lineage>
        <taxon>Bacteria</taxon>
        <taxon>Bacillati</taxon>
        <taxon>Actinomycetota</taxon>
        <taxon>Actinomycetes</taxon>
        <taxon>Mycobacteriales</taxon>
        <taxon>Nocardiaceae</taxon>
        <taxon>Nocardia</taxon>
    </lineage>
</organism>
<dbReference type="EMBL" id="LWGR01000009">
    <property type="protein sequence ID" value="KZM72258.1"/>
    <property type="molecule type" value="Genomic_DNA"/>
</dbReference>
<evidence type="ECO:0000313" key="1">
    <source>
        <dbReference type="EMBL" id="KZM72258.1"/>
    </source>
</evidence>
<reference evidence="1 2" key="1">
    <citation type="submission" date="2016-04" db="EMBL/GenBank/DDBJ databases">
        <authorList>
            <person name="Evans L.H."/>
            <person name="Alamgir A."/>
            <person name="Owens N."/>
            <person name="Weber N.D."/>
            <person name="Virtaneva K."/>
            <person name="Barbian K."/>
            <person name="Babar A."/>
            <person name="Rosenke K."/>
        </authorList>
    </citation>
    <scope>NUCLEOTIDE SEQUENCE [LARGE SCALE GENOMIC DNA]</scope>
    <source>
        <strain evidence="1 2">IFM 0406</strain>
    </source>
</reference>
<accession>A0A161XFQ2</accession>
<sequence length="129" mass="14151">MKLEYRWAVLVCANPSTATGAHDSGCSEFQRVRALWGPYEESLSALATRHPHARVTGALMLHGDFHFGPVDRFEHVAGGGLCRFCKVGRGPMVKSIDGPVFACPSCYALRGYRPMHEKAEVMEFGVLIA</sequence>
<dbReference type="Proteomes" id="UP000076512">
    <property type="component" value="Unassembled WGS sequence"/>
</dbReference>
<proteinExistence type="predicted"/>
<dbReference type="AlphaFoldDB" id="A0A161XFQ2"/>
<comment type="caution">
    <text evidence="1">The sequence shown here is derived from an EMBL/GenBank/DDBJ whole genome shotgun (WGS) entry which is preliminary data.</text>
</comment>
<dbReference type="STRING" id="455432.AWN90_36905"/>
<evidence type="ECO:0000313" key="2">
    <source>
        <dbReference type="Proteomes" id="UP000076512"/>
    </source>
</evidence>
<name>A0A161XFQ2_9NOCA</name>
<keyword evidence="2" id="KW-1185">Reference proteome</keyword>
<gene>
    <name evidence="1" type="ORF">AWN90_36905</name>
</gene>